<dbReference type="InterPro" id="IPR005149">
    <property type="entry name" value="Tscrpt_reg_PadR_N"/>
</dbReference>
<gene>
    <name evidence="2" type="ORF">AVDCRST_MAG03-1329</name>
</gene>
<organism evidence="2">
    <name type="scientific">uncultured Rubrobacteraceae bacterium</name>
    <dbReference type="NCBI Taxonomy" id="349277"/>
    <lineage>
        <taxon>Bacteria</taxon>
        <taxon>Bacillati</taxon>
        <taxon>Actinomycetota</taxon>
        <taxon>Rubrobacteria</taxon>
        <taxon>Rubrobacterales</taxon>
        <taxon>Rubrobacteraceae</taxon>
        <taxon>environmental samples</taxon>
    </lineage>
</organism>
<dbReference type="AlphaFoldDB" id="A0A6J4P0M9"/>
<evidence type="ECO:0000313" key="2">
    <source>
        <dbReference type="EMBL" id="CAA9402564.1"/>
    </source>
</evidence>
<dbReference type="EMBL" id="CADCUT010000074">
    <property type="protein sequence ID" value="CAA9402564.1"/>
    <property type="molecule type" value="Genomic_DNA"/>
</dbReference>
<evidence type="ECO:0000259" key="1">
    <source>
        <dbReference type="Pfam" id="PF03551"/>
    </source>
</evidence>
<dbReference type="Pfam" id="PF03551">
    <property type="entry name" value="PadR"/>
    <property type="match status" value="1"/>
</dbReference>
<dbReference type="PANTHER" id="PTHR33169">
    <property type="entry name" value="PADR-FAMILY TRANSCRIPTIONAL REGULATOR"/>
    <property type="match status" value="1"/>
</dbReference>
<dbReference type="PANTHER" id="PTHR33169:SF14">
    <property type="entry name" value="TRANSCRIPTIONAL REGULATOR RV3488"/>
    <property type="match status" value="1"/>
</dbReference>
<name>A0A6J4P0M9_9ACTN</name>
<dbReference type="SUPFAM" id="SSF46785">
    <property type="entry name" value="Winged helix' DNA-binding domain"/>
    <property type="match status" value="1"/>
</dbReference>
<proteinExistence type="predicted"/>
<protein>
    <submittedName>
        <fullName evidence="2">Transcriptional regulator, PadR family</fullName>
    </submittedName>
</protein>
<dbReference type="InterPro" id="IPR036388">
    <property type="entry name" value="WH-like_DNA-bd_sf"/>
</dbReference>
<feature type="domain" description="Transcription regulator PadR N-terminal" evidence="1">
    <location>
        <begin position="36"/>
        <end position="108"/>
    </location>
</feature>
<dbReference type="InterPro" id="IPR036390">
    <property type="entry name" value="WH_DNA-bd_sf"/>
</dbReference>
<reference evidence="2" key="1">
    <citation type="submission" date="2020-02" db="EMBL/GenBank/DDBJ databases">
        <authorList>
            <person name="Meier V. D."/>
        </authorList>
    </citation>
    <scope>NUCLEOTIDE SEQUENCE</scope>
    <source>
        <strain evidence="2">AVDCRST_MAG03</strain>
    </source>
</reference>
<dbReference type="InterPro" id="IPR052509">
    <property type="entry name" value="Metal_resp_DNA-bind_regulator"/>
</dbReference>
<accession>A0A6J4P0M9</accession>
<dbReference type="Gene3D" id="1.10.10.10">
    <property type="entry name" value="Winged helix-like DNA-binding domain superfamily/Winged helix DNA-binding domain"/>
    <property type="match status" value="1"/>
</dbReference>
<sequence length="134" mass="15163">MQRAGERAVGGGEPSATPHDVFLGEVKSRTVFPLLILHLVREKPQYGNSLIAQIKELSGGVMSVSPNTVYPLLRRLEEKGYVVGEWERPETRSRRFYTITPGGEEKYAEIKGNMEEHLLRVKRAIESLHEEIYG</sequence>